<accession>A0A6A3HXV9</accession>
<evidence type="ECO:0000256" key="1">
    <source>
        <dbReference type="SAM" id="MobiDB-lite"/>
    </source>
</evidence>
<dbReference type="EMBL" id="QXFU01003521">
    <property type="protein sequence ID" value="KAE8974725.1"/>
    <property type="molecule type" value="Genomic_DNA"/>
</dbReference>
<reference evidence="5 7" key="1">
    <citation type="submission" date="2018-09" db="EMBL/GenBank/DDBJ databases">
        <title>Genomic investigation of the strawberry pathogen Phytophthora fragariae indicates pathogenicity is determined by transcriptional variation in three key races.</title>
        <authorList>
            <person name="Adams T.M."/>
            <person name="Armitage A.D."/>
            <person name="Sobczyk M.K."/>
            <person name="Bates H.J."/>
            <person name="Dunwell J.M."/>
            <person name="Nellist C.F."/>
            <person name="Harrison R.J."/>
        </authorList>
    </citation>
    <scope>NUCLEOTIDE SEQUENCE [LARGE SCALE GENOMIC DNA]</scope>
    <source>
        <strain evidence="3 5">SCRP249</strain>
        <strain evidence="2 7">SCRP324</strain>
        <strain evidence="4 6">SCRP333</strain>
    </source>
</reference>
<sequence>MQTSSAGDKIGMLLVSGSQNDAVVQTSDAGETIGMVLMSVSRRDAVVQTRLRSTGRRRTIRITWDDNYSTSPSSSTLVFTSSNSATPSVPYPLSSASLP</sequence>
<name>A0A6A3HXV9_9STRA</name>
<evidence type="ECO:0000313" key="6">
    <source>
        <dbReference type="Proteomes" id="UP000434957"/>
    </source>
</evidence>
<evidence type="ECO:0000313" key="5">
    <source>
        <dbReference type="Proteomes" id="UP000429607"/>
    </source>
</evidence>
<proteinExistence type="predicted"/>
<evidence type="ECO:0000313" key="2">
    <source>
        <dbReference type="EMBL" id="KAE8974725.1"/>
    </source>
</evidence>
<feature type="region of interest" description="Disordered" evidence="1">
    <location>
        <begin position="68"/>
        <end position="99"/>
    </location>
</feature>
<dbReference type="Proteomes" id="UP000434957">
    <property type="component" value="Unassembled WGS sequence"/>
</dbReference>
<evidence type="ECO:0000313" key="7">
    <source>
        <dbReference type="Proteomes" id="UP000435112"/>
    </source>
</evidence>
<protein>
    <submittedName>
        <fullName evidence="3">Uncharacterized protein</fullName>
    </submittedName>
</protein>
<evidence type="ECO:0000313" key="4">
    <source>
        <dbReference type="EMBL" id="KAE9283144.1"/>
    </source>
</evidence>
<dbReference type="Proteomes" id="UP000435112">
    <property type="component" value="Unassembled WGS sequence"/>
</dbReference>
<feature type="compositionally biased region" description="Low complexity" evidence="1">
    <location>
        <begin position="69"/>
        <end position="84"/>
    </location>
</feature>
<keyword evidence="6" id="KW-1185">Reference proteome</keyword>
<gene>
    <name evidence="3" type="ORF">PR001_g25883</name>
    <name evidence="2" type="ORF">PR002_g25821</name>
    <name evidence="4" type="ORF">PR003_g27208</name>
</gene>
<dbReference type="AlphaFoldDB" id="A0A6A3HXV9"/>
<dbReference type="EMBL" id="QXFV01003669">
    <property type="protein sequence ID" value="KAE8974810.1"/>
    <property type="molecule type" value="Genomic_DNA"/>
</dbReference>
<evidence type="ECO:0000313" key="3">
    <source>
        <dbReference type="EMBL" id="KAE8974810.1"/>
    </source>
</evidence>
<dbReference type="EMBL" id="QXFT01003727">
    <property type="protein sequence ID" value="KAE9283144.1"/>
    <property type="molecule type" value="Genomic_DNA"/>
</dbReference>
<comment type="caution">
    <text evidence="3">The sequence shown here is derived from an EMBL/GenBank/DDBJ whole genome shotgun (WGS) entry which is preliminary data.</text>
</comment>
<organism evidence="3 5">
    <name type="scientific">Phytophthora rubi</name>
    <dbReference type="NCBI Taxonomy" id="129364"/>
    <lineage>
        <taxon>Eukaryota</taxon>
        <taxon>Sar</taxon>
        <taxon>Stramenopiles</taxon>
        <taxon>Oomycota</taxon>
        <taxon>Peronosporomycetes</taxon>
        <taxon>Peronosporales</taxon>
        <taxon>Peronosporaceae</taxon>
        <taxon>Phytophthora</taxon>
    </lineage>
</organism>
<dbReference type="Proteomes" id="UP000429607">
    <property type="component" value="Unassembled WGS sequence"/>
</dbReference>